<sequence length="997" mass="105686">MKKIILLIVFFIGAQIYAQTNGISYQAIIVNPNGSQIPGVNNANSPVVNKNICMVFKFIDQFSNVEYQETVKTKTDGFGMVNLVIGKGSQTAGYADSFQSIVWNSSKKSLVVGINISGNCDTYTEISNQEFSYSPFAFSAINAENVTGTVALENGGTNATTVLGAKTNLGIQNVDNTSDLNKPISTATQTALDLKESIVNKSTDINLDGTSDTKYPTVKSVKTYVDAVTALPSVALTTEITRANTGVNTITTSLANEVTNRTAADLLKEDVANKSTDVTTDGASDSKYPSVKSVKSYVDVSSAAVSTALATEVTNRTAADLLKEDVVNKSTDVTTDGASDSKYPSVKSVKSYVDASAAVASTALSNEETRATTAETTLASSLASEITDRTDADLLKEDVANKSTDVAADGTSDTKYPSVKAVKAYVDANASAAVAGADTQIIFNNAGVAAGSANNTWDNATDTHTVVGTSVTTNERVTALAGTGTRVVLTDASGNLTVSGATGVTGTGLTNFHTKFTNGPAGVIGNSMIQDNGTSVSINYPLQANSQLFVYRQQQTANGDGQSTIYGYRDRNSQNVGASYGQNGTNTGVTGMSFWGDDYSFGVGGWNYNDFSRAGGVVGAEIYGNYWGSLGYKAASTVTYGVYGSNAYGSGTGFFTNSEISGFGGGFFGVIGSASKGSVIGQLNSGELFSSYNSGNVYTLGKNVELVATSNNVKTPVYSVTSTESTIYAKGSAELVNGTAYIAFNEAYKALLGENPEVTVTPKGNCNGVYIASIDKNGFTIKEMNHGTSTVAVSWISVGNRVDNRLDKATQMVSDANFDRNIQQVLFNDSNLDGKGIGIWWDGNKIQFGTMPESLTKVKRPKEDYNSSEKSTESYKTEKKEAIKRIAEFSKAILFDTGKSTITSESYVILNTIIDVLNQYRSDSFIIEGNTDNTGETNDNVKLSKDRSEAVMNYFIQRGISKNRLKSVGHGDTKPIASNDTEEGRKNNRRVEINLVK</sequence>
<comment type="subcellular location">
    <subcellularLocation>
        <location evidence="1">Cell outer membrane</location>
    </subcellularLocation>
</comment>
<evidence type="ECO:0000313" key="8">
    <source>
        <dbReference type="Proteomes" id="UP000093807"/>
    </source>
</evidence>
<dbReference type="PANTHER" id="PTHR30329:SF21">
    <property type="entry name" value="LIPOPROTEIN YIAD-RELATED"/>
    <property type="match status" value="1"/>
</dbReference>
<evidence type="ECO:0000256" key="5">
    <source>
        <dbReference type="SAM" id="MobiDB-lite"/>
    </source>
</evidence>
<proteinExistence type="predicted"/>
<dbReference type="PATRIC" id="fig|29536.5.peg.1921"/>
<accession>A0A199XPI0</accession>
<keyword evidence="3" id="KW-0998">Cell outer membrane</keyword>
<dbReference type="EMBL" id="JMTM01000053">
    <property type="protein sequence ID" value="OAZ03555.1"/>
    <property type="molecule type" value="Genomic_DNA"/>
</dbReference>
<dbReference type="AlphaFoldDB" id="A0A199XPI0"/>
<gene>
    <name evidence="7" type="primary">psaB_2</name>
    <name evidence="7" type="ORF">FLB_18310</name>
</gene>
<organism evidence="7 8">
    <name type="scientific">Flavobacterium succinicans</name>
    <dbReference type="NCBI Taxonomy" id="29536"/>
    <lineage>
        <taxon>Bacteria</taxon>
        <taxon>Pseudomonadati</taxon>
        <taxon>Bacteroidota</taxon>
        <taxon>Flavobacteriia</taxon>
        <taxon>Flavobacteriales</taxon>
        <taxon>Flavobacteriaceae</taxon>
        <taxon>Flavobacterium</taxon>
    </lineage>
</organism>
<dbReference type="SUPFAM" id="SSF103088">
    <property type="entry name" value="OmpA-like"/>
    <property type="match status" value="1"/>
</dbReference>
<keyword evidence="2 4" id="KW-0472">Membrane</keyword>
<evidence type="ECO:0000259" key="6">
    <source>
        <dbReference type="PROSITE" id="PS51123"/>
    </source>
</evidence>
<dbReference type="GO" id="GO:0016491">
    <property type="term" value="F:oxidoreductase activity"/>
    <property type="evidence" value="ECO:0007669"/>
    <property type="project" value="UniProtKB-KW"/>
</dbReference>
<dbReference type="PROSITE" id="PS51123">
    <property type="entry name" value="OMPA_2"/>
    <property type="match status" value="1"/>
</dbReference>
<dbReference type="RefSeq" id="WP_064715639.1">
    <property type="nucleotide sequence ID" value="NZ_JMTM01000053.1"/>
</dbReference>
<keyword evidence="7" id="KW-0560">Oxidoreductase</keyword>
<evidence type="ECO:0000313" key="7">
    <source>
        <dbReference type="EMBL" id="OAZ03555.1"/>
    </source>
</evidence>
<dbReference type="InterPro" id="IPR050330">
    <property type="entry name" value="Bact_OuterMem_StrucFunc"/>
</dbReference>
<dbReference type="Proteomes" id="UP000093807">
    <property type="component" value="Unassembled WGS sequence"/>
</dbReference>
<name>A0A199XPI0_9FLAO</name>
<keyword evidence="8" id="KW-1185">Reference proteome</keyword>
<evidence type="ECO:0000256" key="3">
    <source>
        <dbReference type="ARBA" id="ARBA00023237"/>
    </source>
</evidence>
<dbReference type="InterPro" id="IPR006664">
    <property type="entry name" value="OMP_bac"/>
</dbReference>
<dbReference type="GO" id="GO:0009279">
    <property type="term" value="C:cell outer membrane"/>
    <property type="evidence" value="ECO:0007669"/>
    <property type="project" value="UniProtKB-SubCell"/>
</dbReference>
<reference evidence="7 8" key="1">
    <citation type="submission" date="2016-06" db="EMBL/GenBank/DDBJ databases">
        <title>Draft genome sequence of Flavobacterium succinicans strain DD5b.</title>
        <authorList>
            <person name="Poehlein A."/>
            <person name="Daniel R."/>
            <person name="Simeonova D.D."/>
        </authorList>
    </citation>
    <scope>NUCLEOTIDE SEQUENCE [LARGE SCALE GENOMIC DNA]</scope>
    <source>
        <strain evidence="7 8">DD5b</strain>
    </source>
</reference>
<dbReference type="OrthoDB" id="1488700at2"/>
<dbReference type="InterPro" id="IPR006665">
    <property type="entry name" value="OmpA-like"/>
</dbReference>
<dbReference type="PRINTS" id="PR01021">
    <property type="entry name" value="OMPADOMAIN"/>
</dbReference>
<comment type="caution">
    <text evidence="7">The sequence shown here is derived from an EMBL/GenBank/DDBJ whole genome shotgun (WGS) entry which is preliminary data.</text>
</comment>
<feature type="region of interest" description="Disordered" evidence="5">
    <location>
        <begin position="965"/>
        <end position="987"/>
    </location>
</feature>
<dbReference type="EC" id="1.97.1.12" evidence="7"/>
<protein>
    <submittedName>
        <fullName evidence="7">Photosystem I P700 chlorophyll a apoprotein A2</fullName>
        <ecNumber evidence="7">1.97.1.12</ecNumber>
    </submittedName>
</protein>
<dbReference type="PANTHER" id="PTHR30329">
    <property type="entry name" value="STATOR ELEMENT OF FLAGELLAR MOTOR COMPLEX"/>
    <property type="match status" value="1"/>
</dbReference>
<evidence type="ECO:0000256" key="2">
    <source>
        <dbReference type="ARBA" id="ARBA00023136"/>
    </source>
</evidence>
<evidence type="ECO:0000256" key="4">
    <source>
        <dbReference type="PROSITE-ProRule" id="PRU00473"/>
    </source>
</evidence>
<evidence type="ECO:0000256" key="1">
    <source>
        <dbReference type="ARBA" id="ARBA00004442"/>
    </source>
</evidence>
<dbReference type="Gene3D" id="3.30.1330.60">
    <property type="entry name" value="OmpA-like domain"/>
    <property type="match status" value="1"/>
</dbReference>
<dbReference type="Pfam" id="PF00691">
    <property type="entry name" value="OmpA"/>
    <property type="match status" value="1"/>
</dbReference>
<feature type="domain" description="OmpA-like" evidence="6">
    <location>
        <begin position="882"/>
        <end position="997"/>
    </location>
</feature>
<dbReference type="CDD" id="cd07185">
    <property type="entry name" value="OmpA_C-like"/>
    <property type="match status" value="1"/>
</dbReference>
<dbReference type="InterPro" id="IPR036737">
    <property type="entry name" value="OmpA-like_sf"/>
</dbReference>